<dbReference type="OrthoDB" id="2015928at2759"/>
<reference evidence="12" key="1">
    <citation type="journal article" date="2020" name="bioRxiv">
        <title>Comparative genomics of Chlamydomonas.</title>
        <authorList>
            <person name="Craig R.J."/>
            <person name="Hasan A.R."/>
            <person name="Ness R.W."/>
            <person name="Keightley P.D."/>
        </authorList>
    </citation>
    <scope>NUCLEOTIDE SEQUENCE</scope>
    <source>
        <strain evidence="12">SAG 7.73</strain>
    </source>
</reference>
<feature type="region of interest" description="Disordered" evidence="10">
    <location>
        <begin position="757"/>
        <end position="793"/>
    </location>
</feature>
<feature type="compositionally biased region" description="Basic and acidic residues" evidence="10">
    <location>
        <begin position="768"/>
        <end position="779"/>
    </location>
</feature>
<evidence type="ECO:0000256" key="4">
    <source>
        <dbReference type="ARBA" id="ARBA00023001"/>
    </source>
</evidence>
<evidence type="ECO:0000256" key="8">
    <source>
        <dbReference type="PROSITE-ProRule" id="PRU10060"/>
    </source>
</evidence>
<evidence type="ECO:0000259" key="11">
    <source>
        <dbReference type="Pfam" id="PF00759"/>
    </source>
</evidence>
<dbReference type="EMBL" id="JAEHOC010000010">
    <property type="protein sequence ID" value="KAG2438138.1"/>
    <property type="molecule type" value="Genomic_DNA"/>
</dbReference>
<feature type="active site" evidence="8">
    <location>
        <position position="455"/>
    </location>
</feature>
<dbReference type="Pfam" id="PF00759">
    <property type="entry name" value="Glyco_hydro_9"/>
    <property type="match status" value="1"/>
</dbReference>
<keyword evidence="13" id="KW-1185">Reference proteome</keyword>
<dbReference type="GO" id="GO:0008810">
    <property type="term" value="F:cellulase activity"/>
    <property type="evidence" value="ECO:0007669"/>
    <property type="project" value="UniProtKB-EC"/>
</dbReference>
<dbReference type="InterPro" id="IPR012341">
    <property type="entry name" value="6hp_glycosidase-like_sf"/>
</dbReference>
<name>A0A835T887_CHLIN</name>
<feature type="compositionally biased region" description="Pro residues" evidence="10">
    <location>
        <begin position="500"/>
        <end position="575"/>
    </location>
</feature>
<dbReference type="PRINTS" id="PR01217">
    <property type="entry name" value="PRICHEXTENSN"/>
</dbReference>
<evidence type="ECO:0000256" key="3">
    <source>
        <dbReference type="ARBA" id="ARBA00022801"/>
    </source>
</evidence>
<dbReference type="InterPro" id="IPR033126">
    <property type="entry name" value="Glyco_hydro_9_Asp/Glu_AS"/>
</dbReference>
<protein>
    <recommendedName>
        <fullName evidence="9">Endoglucanase</fullName>
        <ecNumber evidence="9">3.2.1.4</ecNumber>
    </recommendedName>
</protein>
<comment type="catalytic activity">
    <reaction evidence="1 9">
        <text>Endohydrolysis of (1-&gt;4)-beta-D-glucosidic linkages in cellulose, lichenin and cereal beta-D-glucans.</text>
        <dbReference type="EC" id="3.2.1.4"/>
    </reaction>
</comment>
<evidence type="ECO:0000256" key="1">
    <source>
        <dbReference type="ARBA" id="ARBA00000966"/>
    </source>
</evidence>
<evidence type="ECO:0000256" key="2">
    <source>
        <dbReference type="ARBA" id="ARBA00007072"/>
    </source>
</evidence>
<dbReference type="InterPro" id="IPR008928">
    <property type="entry name" value="6-hairpin_glycosidase_sf"/>
</dbReference>
<evidence type="ECO:0000256" key="6">
    <source>
        <dbReference type="ARBA" id="ARBA00023295"/>
    </source>
</evidence>
<dbReference type="GO" id="GO:0030245">
    <property type="term" value="P:cellulose catabolic process"/>
    <property type="evidence" value="ECO:0007669"/>
    <property type="project" value="UniProtKB-KW"/>
</dbReference>
<dbReference type="PROSITE" id="PS00698">
    <property type="entry name" value="GH9_3"/>
    <property type="match status" value="1"/>
</dbReference>
<dbReference type="AlphaFoldDB" id="A0A835T887"/>
<comment type="similarity">
    <text evidence="2 8 9">Belongs to the glycosyl hydrolase 9 (cellulase E) family.</text>
</comment>
<keyword evidence="4 9" id="KW-0136">Cellulose degradation</keyword>
<dbReference type="SUPFAM" id="SSF48208">
    <property type="entry name" value="Six-hairpin glycosidases"/>
    <property type="match status" value="1"/>
</dbReference>
<keyword evidence="7 8" id="KW-0624">Polysaccharide degradation</keyword>
<evidence type="ECO:0000256" key="10">
    <source>
        <dbReference type="SAM" id="MobiDB-lite"/>
    </source>
</evidence>
<proteinExistence type="inferred from homology"/>
<keyword evidence="3 8" id="KW-0378">Hydrolase</keyword>
<gene>
    <name evidence="12" type="ORF">HXX76_005747</name>
</gene>
<evidence type="ECO:0000313" key="12">
    <source>
        <dbReference type="EMBL" id="KAG2438138.1"/>
    </source>
</evidence>
<dbReference type="Gene3D" id="1.50.10.10">
    <property type="match status" value="1"/>
</dbReference>
<accession>A0A835T887</accession>
<evidence type="ECO:0000256" key="9">
    <source>
        <dbReference type="RuleBase" id="RU361166"/>
    </source>
</evidence>
<sequence>MSGDVPTWSRASQAWPGGWRNRSHWQDGVYQGTTWMDLTGGWYDAGDHLKLHLPLGTSASMLAYGMITWEAAYRAAGQWDIGAQSLRWVGDYLVKCHLTASDMPSANVFVGQVGDVDTDHNSWGRPEQQPQGGAQGTAGWRPVYTITAAGGTGADLVAEAAAALAGASLVLKRSGAAQDTTRAAAYLARARQLFEFSKLLTAGGFVPVGSNAYPSSSFKDDQAWAAAWLCRADIDGGATTAAASAACITAVTYWNALATWESQDANWDRMAAFAAVLLRDAGAGGATTATSLDAAINGLANRWMGAAACSTGVTPCTTAGGLAWGSPWGSCRHSANAALVVLAAARASGGAGAALTEAARRSRQCWAKGQLSYMLGTNPQLQSFVVNYTPTANHKAPQRPHHRSSSCPLSYATTCDWNALGAAGANPGVLTGALVGGPARDDTYADDRRNYTQNEVAVDFNAGFTGALAGLAALQQSLGGCTWDAYCANTCNPGASTASSPPPPPPSPSPPSPSPPSPPPSPSPPTVTLSPRPPSPQPPSPSPPSPPPPSPRPPSPPPSPLPPSPAPKPPSPPPSTSATCSASDWACAACSNAGVRAPDACRSCVSTLRARGLDAGKCTSSCPNTIATADLQAICMSSCVPPTAAAAKDWSCNQYCAAPALVGADSTRSLECVRCVANATNPYDCSNCISSTLSLADAGAARMTCMNCVLGVPAGVTPYQCTECSKLSSAAARDACIACVARGTGLSVCLTAPVAAAGARQPPMPSKQEMRRVRREERNKNKKTHKPPPPAKP</sequence>
<dbReference type="Proteomes" id="UP000650467">
    <property type="component" value="Unassembled WGS sequence"/>
</dbReference>
<feature type="active site" evidence="8">
    <location>
        <position position="446"/>
    </location>
</feature>
<keyword evidence="5 8" id="KW-0119">Carbohydrate metabolism</keyword>
<feature type="region of interest" description="Disordered" evidence="10">
    <location>
        <begin position="494"/>
        <end position="575"/>
    </location>
</feature>
<organism evidence="12 13">
    <name type="scientific">Chlamydomonas incerta</name>
    <dbReference type="NCBI Taxonomy" id="51695"/>
    <lineage>
        <taxon>Eukaryota</taxon>
        <taxon>Viridiplantae</taxon>
        <taxon>Chlorophyta</taxon>
        <taxon>core chlorophytes</taxon>
        <taxon>Chlorophyceae</taxon>
        <taxon>CS clade</taxon>
        <taxon>Chlamydomonadales</taxon>
        <taxon>Chlamydomonadaceae</taxon>
        <taxon>Chlamydomonas</taxon>
    </lineage>
</organism>
<evidence type="ECO:0000256" key="7">
    <source>
        <dbReference type="ARBA" id="ARBA00023326"/>
    </source>
</evidence>
<feature type="domain" description="Glycoside hydrolase family 9" evidence="11">
    <location>
        <begin position="2"/>
        <end position="468"/>
    </location>
</feature>
<dbReference type="InterPro" id="IPR001701">
    <property type="entry name" value="Glyco_hydro_9"/>
</dbReference>
<evidence type="ECO:0000313" key="13">
    <source>
        <dbReference type="Proteomes" id="UP000650467"/>
    </source>
</evidence>
<dbReference type="PANTHER" id="PTHR22298">
    <property type="entry name" value="ENDO-1,4-BETA-GLUCANASE"/>
    <property type="match status" value="1"/>
</dbReference>
<comment type="caution">
    <text evidence="12">The sequence shown here is derived from an EMBL/GenBank/DDBJ whole genome shotgun (WGS) entry which is preliminary data.</text>
</comment>
<keyword evidence="6 8" id="KW-0326">Glycosidase</keyword>
<evidence type="ECO:0000256" key="5">
    <source>
        <dbReference type="ARBA" id="ARBA00023277"/>
    </source>
</evidence>
<dbReference type="EC" id="3.2.1.4" evidence="9"/>